<dbReference type="AlphaFoldDB" id="A0A291M4R1"/>
<accession>A0A291M4R1</accession>
<dbReference type="KEGG" id="cmag:CBW24_17670"/>
<dbReference type="RefSeq" id="WP_097374581.1">
    <property type="nucleotide sequence ID" value="NZ_CP021409.1"/>
</dbReference>
<name>A0A291M4R1_9RHOB</name>
<dbReference type="Proteomes" id="UP000219050">
    <property type="component" value="Plasmid pDY25-E"/>
</dbReference>
<proteinExistence type="predicted"/>
<keyword evidence="1" id="KW-0614">Plasmid</keyword>
<protein>
    <recommendedName>
        <fullName evidence="3">Aminoglycoside phosphotransferase domain-containing protein</fullName>
    </recommendedName>
</protein>
<sequence length="434" mass="48295">MATDTRTLSRTAEIRAVARQDVPRAQTMLETFIADLFDIPVTGLRINQDQYSLNSLNGFFTSGADAFFFKFHQEDGEEEMTGEYYRADILSQAGLPVDQPVHISTLAGEQVLIYRRRSDPRFSDVLFDLDQTPDATATARARAAETELNTRILAVAQKTLHPITPQEAAAEPIHRLFYERLIDLPGGHYPGGRLAKFYVGKQFAFPNDVALHWDQIADAPVRINGLAYEGTLRQAFDTALVRYAPENTATAGGIVAHGDAHNANVWYERGTAQDRLAFFDPAFAGNKVPALLAEVKSTFHNIFAHPFWLYNPDMAAERYQARVTLDDGVLSFDTDWQPGPARRALLEAKSETFWKPWLAHLRDAGLLPQDWEQILRTGLFLSPTLVMNLNAGEGGDRHNPISSAIGLSVALSAASRPVTGEDMFTRFFDAVRPE</sequence>
<organism evidence="1 2">
    <name type="scientific">Pacificitalea manganoxidans</name>
    <dbReference type="NCBI Taxonomy" id="1411902"/>
    <lineage>
        <taxon>Bacteria</taxon>
        <taxon>Pseudomonadati</taxon>
        <taxon>Pseudomonadota</taxon>
        <taxon>Alphaproteobacteria</taxon>
        <taxon>Rhodobacterales</taxon>
        <taxon>Paracoccaceae</taxon>
        <taxon>Pacificitalea</taxon>
    </lineage>
</organism>
<keyword evidence="2" id="KW-1185">Reference proteome</keyword>
<reference evidence="1 2" key="1">
    <citation type="submission" date="2017-05" db="EMBL/GenBank/DDBJ databases">
        <title>Comparative genomic and metabolic analysis of manganese-oxidizing mechanisms in Celeribater manganoxidans DY25T: its adaption to the environment of polymetallic nodule.</title>
        <authorList>
            <person name="Wang X."/>
        </authorList>
    </citation>
    <scope>NUCLEOTIDE SEQUENCE [LARGE SCALE GENOMIC DNA]</scope>
    <source>
        <strain evidence="1 2">DY25</strain>
        <plasmid evidence="2">pdy25-e</plasmid>
    </source>
</reference>
<evidence type="ECO:0000313" key="2">
    <source>
        <dbReference type="Proteomes" id="UP000219050"/>
    </source>
</evidence>
<evidence type="ECO:0008006" key="3">
    <source>
        <dbReference type="Google" id="ProtNLM"/>
    </source>
</evidence>
<gene>
    <name evidence="1" type="ORF">CBW24_17670</name>
</gene>
<evidence type="ECO:0000313" key="1">
    <source>
        <dbReference type="EMBL" id="ATI43973.1"/>
    </source>
</evidence>
<dbReference type="OrthoDB" id="5180054at2"/>
<geneLocation type="plasmid" evidence="2">
    <name>pdy25-e</name>
</geneLocation>
<dbReference type="EMBL" id="CP021409">
    <property type="protein sequence ID" value="ATI43973.1"/>
    <property type="molecule type" value="Genomic_DNA"/>
</dbReference>